<keyword evidence="1" id="KW-0472">Membrane</keyword>
<protein>
    <recommendedName>
        <fullName evidence="3">ABC-2 type transporter domain-containing protein</fullName>
    </recommendedName>
</protein>
<proteinExistence type="predicted"/>
<feature type="transmembrane region" description="Helical" evidence="1">
    <location>
        <begin position="171"/>
        <end position="192"/>
    </location>
</feature>
<dbReference type="AlphaFoldDB" id="A0A645C7C7"/>
<evidence type="ECO:0000313" key="2">
    <source>
        <dbReference type="EMBL" id="MPM73640.1"/>
    </source>
</evidence>
<feature type="transmembrane region" description="Helical" evidence="1">
    <location>
        <begin position="12"/>
        <end position="33"/>
    </location>
</feature>
<keyword evidence="1" id="KW-0812">Transmembrane</keyword>
<evidence type="ECO:0000256" key="1">
    <source>
        <dbReference type="SAM" id="Phobius"/>
    </source>
</evidence>
<evidence type="ECO:0008006" key="3">
    <source>
        <dbReference type="Google" id="ProtNLM"/>
    </source>
</evidence>
<name>A0A645C7C7_9ZZZZ</name>
<reference evidence="2" key="1">
    <citation type="submission" date="2019-08" db="EMBL/GenBank/DDBJ databases">
        <authorList>
            <person name="Kucharzyk K."/>
            <person name="Murdoch R.W."/>
            <person name="Higgins S."/>
            <person name="Loffler F."/>
        </authorList>
    </citation>
    <scope>NUCLEOTIDE SEQUENCE</scope>
</reference>
<comment type="caution">
    <text evidence="2">The sequence shown here is derived from an EMBL/GenBank/DDBJ whole genome shotgun (WGS) entry which is preliminary data.</text>
</comment>
<dbReference type="EMBL" id="VSSQ01025488">
    <property type="protein sequence ID" value="MPM73640.1"/>
    <property type="molecule type" value="Genomic_DNA"/>
</dbReference>
<organism evidence="2">
    <name type="scientific">bioreactor metagenome</name>
    <dbReference type="NCBI Taxonomy" id="1076179"/>
    <lineage>
        <taxon>unclassified sequences</taxon>
        <taxon>metagenomes</taxon>
        <taxon>ecological metagenomes</taxon>
    </lineage>
</organism>
<keyword evidence="1" id="KW-1133">Transmembrane helix</keyword>
<feature type="transmembrane region" description="Helical" evidence="1">
    <location>
        <begin position="88"/>
        <end position="112"/>
    </location>
</feature>
<accession>A0A645C7C7</accession>
<gene>
    <name evidence="2" type="ORF">SDC9_120622</name>
</gene>
<feature type="transmembrane region" description="Helical" evidence="1">
    <location>
        <begin position="119"/>
        <end position="140"/>
    </location>
</feature>
<sequence length="201" mass="21582">MEIGSQNRATVLAIGFALTFQIYASAMSFETLSEDLFTPMHDRLFSTPAEGRSLVLSVLLSGTVVSFMQSCVVLVFSMLILGASFPNFPFVLAIILLSVLFNQLLGTVLLLFCGSPKAANIVTTVYGSVVPMLVGLYFPLPKSALVRFLRLYGTPMSLANTASLGVMEGDWLQAIITIGPLVGLSVVLFVLLKGLVRRVVA</sequence>
<feature type="transmembrane region" description="Helical" evidence="1">
    <location>
        <begin position="54"/>
        <end position="82"/>
    </location>
</feature>